<evidence type="ECO:0000256" key="1">
    <source>
        <dbReference type="SAM" id="MobiDB-lite"/>
    </source>
</evidence>
<dbReference type="AlphaFoldDB" id="B4D8T5"/>
<dbReference type="InParanoid" id="B4D8T5"/>
<evidence type="ECO:0000313" key="3">
    <source>
        <dbReference type="Proteomes" id="UP000005824"/>
    </source>
</evidence>
<feature type="compositionally biased region" description="Basic and acidic residues" evidence="1">
    <location>
        <begin position="216"/>
        <end position="234"/>
    </location>
</feature>
<protein>
    <submittedName>
        <fullName evidence="2">Uncharacterized protein</fullName>
    </submittedName>
</protein>
<keyword evidence="3" id="KW-1185">Reference proteome</keyword>
<feature type="region of interest" description="Disordered" evidence="1">
    <location>
        <begin position="216"/>
        <end position="247"/>
    </location>
</feature>
<feature type="compositionally biased region" description="Basic and acidic residues" evidence="1">
    <location>
        <begin position="309"/>
        <end position="324"/>
    </location>
</feature>
<dbReference type="EMBL" id="ABVL01000023">
    <property type="protein sequence ID" value="EDY17143.1"/>
    <property type="molecule type" value="Genomic_DNA"/>
</dbReference>
<proteinExistence type="predicted"/>
<organism evidence="2 3">
    <name type="scientific">Chthoniobacter flavus Ellin428</name>
    <dbReference type="NCBI Taxonomy" id="497964"/>
    <lineage>
        <taxon>Bacteria</taxon>
        <taxon>Pseudomonadati</taxon>
        <taxon>Verrucomicrobiota</taxon>
        <taxon>Spartobacteria</taxon>
        <taxon>Chthoniobacterales</taxon>
        <taxon>Chthoniobacteraceae</taxon>
        <taxon>Chthoniobacter</taxon>
    </lineage>
</organism>
<reference evidence="2 3" key="1">
    <citation type="journal article" date="2011" name="J. Bacteriol.">
        <title>Genome sequence of Chthoniobacter flavus Ellin428, an aerobic heterotrophic soil bacterium.</title>
        <authorList>
            <person name="Kant R."/>
            <person name="van Passel M.W."/>
            <person name="Palva A."/>
            <person name="Lucas S."/>
            <person name="Lapidus A."/>
            <person name="Glavina Del Rio T."/>
            <person name="Dalin E."/>
            <person name="Tice H."/>
            <person name="Bruce D."/>
            <person name="Goodwin L."/>
            <person name="Pitluck S."/>
            <person name="Larimer F.W."/>
            <person name="Land M.L."/>
            <person name="Hauser L."/>
            <person name="Sangwan P."/>
            <person name="de Vos W.M."/>
            <person name="Janssen P.H."/>
            <person name="Smidt H."/>
        </authorList>
    </citation>
    <scope>NUCLEOTIDE SEQUENCE [LARGE SCALE GENOMIC DNA]</scope>
    <source>
        <strain evidence="2 3">Ellin428</strain>
    </source>
</reference>
<comment type="caution">
    <text evidence="2">The sequence shown here is derived from an EMBL/GenBank/DDBJ whole genome shotgun (WGS) entry which is preliminary data.</text>
</comment>
<name>B4D8T5_9BACT</name>
<feature type="region of interest" description="Disordered" evidence="1">
    <location>
        <begin position="305"/>
        <end position="329"/>
    </location>
</feature>
<accession>B4D8T5</accession>
<gene>
    <name evidence="2" type="ORF">CfE428DRAFT_5325</name>
</gene>
<evidence type="ECO:0000313" key="2">
    <source>
        <dbReference type="EMBL" id="EDY17143.1"/>
    </source>
</evidence>
<dbReference type="RefSeq" id="WP_006982646.1">
    <property type="nucleotide sequence ID" value="NZ_ABVL01000023.1"/>
</dbReference>
<dbReference type="STRING" id="497964.CfE428DRAFT_5325"/>
<dbReference type="Proteomes" id="UP000005824">
    <property type="component" value="Unassembled WGS sequence"/>
</dbReference>
<sequence length="346" mass="38517">MKLPKLTRNQWVLVVLLLLLTGQVVHYFWTHWGLVTVHSKGQPLSQVIRTIEKQGHVTIKTNMDLNKAVAMWVDNVSVAEAMETLSTVTDSRWQLTYYIGPDKSSVSSALANFTAGQKTEGWHRLFVPLQPTGEEPDVLPDPRKDTWTVKTISDATLQGYLKEAAKNVSATFYVPENFNPAVKAPKSGAITSALPKLVSSAHGKYEEVFLLQGSERRADRGEDRRDRGADDGEPRFAGNFGDGGRGRGGFDRDAVEERFQNEIAKLPKAEHDALAAEHAQRKQFFDSLRDMTPEQRAAAIQQMMSDPTVQDKIDNASNNRDSRRTPQQRIQRAGAYLGRMAAATGK</sequence>